<evidence type="ECO:0000259" key="1">
    <source>
        <dbReference type="Pfam" id="PF13712"/>
    </source>
</evidence>
<gene>
    <name evidence="2" type="ordered locus">Mfer_1074</name>
</gene>
<evidence type="ECO:0000313" key="2">
    <source>
        <dbReference type="EMBL" id="ADP77868.1"/>
    </source>
</evidence>
<organism evidence="2 3">
    <name type="scientific">Methanothermus fervidus (strain ATCC 43054 / DSM 2088 / JCM 10308 / V24 S)</name>
    <dbReference type="NCBI Taxonomy" id="523846"/>
    <lineage>
        <taxon>Archaea</taxon>
        <taxon>Methanobacteriati</taxon>
        <taxon>Methanobacteriota</taxon>
        <taxon>Methanomada group</taxon>
        <taxon>Methanobacteria</taxon>
        <taxon>Methanobacteriales</taxon>
        <taxon>Methanothermaceae</taxon>
        <taxon>Methanothermus</taxon>
    </lineage>
</organism>
<proteinExistence type="predicted"/>
<dbReference type="STRING" id="523846.Mfer_1074"/>
<dbReference type="HOGENOM" id="CLU_091578_0_0_2"/>
<dbReference type="OrthoDB" id="81511at2157"/>
<dbReference type="EMBL" id="CP002278">
    <property type="protein sequence ID" value="ADP77868.1"/>
    <property type="molecule type" value="Genomic_DNA"/>
</dbReference>
<dbReference type="AlphaFoldDB" id="E3GWA3"/>
<dbReference type="GO" id="GO:0016740">
    <property type="term" value="F:transferase activity"/>
    <property type="evidence" value="ECO:0007669"/>
    <property type="project" value="UniProtKB-KW"/>
</dbReference>
<dbReference type="Gene3D" id="3.90.550.10">
    <property type="entry name" value="Spore Coat Polysaccharide Biosynthesis Protein SpsA, Chain A"/>
    <property type="match status" value="1"/>
</dbReference>
<dbReference type="Pfam" id="PF13712">
    <property type="entry name" value="Glyco_tranf_2_5"/>
    <property type="match status" value="1"/>
</dbReference>
<keyword evidence="2" id="KW-0808">Transferase</keyword>
<name>E3GWA3_METFV</name>
<reference evidence="2 3" key="1">
    <citation type="journal article" date="2010" name="Stand. Genomic Sci.">
        <title>Complete genome sequence of Methanothermus fervidus type strain (V24S).</title>
        <authorList>
            <person name="Anderson I."/>
            <person name="Djao O.D."/>
            <person name="Misra M."/>
            <person name="Chertkov O."/>
            <person name="Nolan M."/>
            <person name="Lucas S."/>
            <person name="Lapidus A."/>
            <person name="Del Rio T.G."/>
            <person name="Tice H."/>
            <person name="Cheng J.F."/>
            <person name="Tapia R."/>
            <person name="Han C."/>
            <person name="Goodwin L."/>
            <person name="Pitluck S."/>
            <person name="Liolios K."/>
            <person name="Ivanova N."/>
            <person name="Mavromatis K."/>
            <person name="Mikhailova N."/>
            <person name="Pati A."/>
            <person name="Brambilla E."/>
            <person name="Chen A."/>
            <person name="Palaniappan K."/>
            <person name="Land M."/>
            <person name="Hauser L."/>
            <person name="Chang Y.J."/>
            <person name="Jeffries C.D."/>
            <person name="Sikorski J."/>
            <person name="Spring S."/>
            <person name="Rohde M."/>
            <person name="Eichinger K."/>
            <person name="Huber H."/>
            <person name="Wirth R."/>
            <person name="Goker M."/>
            <person name="Detter J.C."/>
            <person name="Woyke T."/>
            <person name="Bristow J."/>
            <person name="Eisen J.A."/>
            <person name="Markowitz V."/>
            <person name="Hugenholtz P."/>
            <person name="Klenk H.P."/>
            <person name="Kyrpides N.C."/>
        </authorList>
    </citation>
    <scope>NUCLEOTIDE SEQUENCE [LARGE SCALE GENOMIC DNA]</scope>
    <source>
        <strain evidence="3">ATCC 43054 / DSM 2088 / JCM 10308 / V24 S</strain>
    </source>
</reference>
<evidence type="ECO:0000313" key="3">
    <source>
        <dbReference type="Proteomes" id="UP000002315"/>
    </source>
</evidence>
<dbReference type="Proteomes" id="UP000002315">
    <property type="component" value="Chromosome"/>
</dbReference>
<feature type="domain" description="Streptomycin biosynthesis protein StrF" evidence="1">
    <location>
        <begin position="4"/>
        <end position="172"/>
    </location>
</feature>
<dbReference type="SUPFAM" id="SSF53448">
    <property type="entry name" value="Nucleotide-diphospho-sugar transferases"/>
    <property type="match status" value="1"/>
</dbReference>
<sequence>MISVICVYNNEKILNDYLLRSLEKQVDHERILVDNRFNKFKSAAEALNYAGKKAKGDYLLFCHQDVELLTKDWLKKAEEILEDLDNLGVAGVAGVTKEGVKKNVIIHEFPPKRWGTPINKPVEVETVDECLFIVPREVFKKYKFDEKTCQGWHLYCVDYCLDLKKRGFKIYTLPLKIYHLSKHSEEMNALKTILNLGYHPSDYYEELKKILEKHKDLKEIHTTCGTWRTDEPLLLQRLKLLFSLALRKIQGKS</sequence>
<dbReference type="InterPro" id="IPR029044">
    <property type="entry name" value="Nucleotide-diphossugar_trans"/>
</dbReference>
<keyword evidence="3" id="KW-1185">Reference proteome</keyword>
<dbReference type="KEGG" id="mfv:Mfer_1074"/>
<accession>E3GWA3</accession>
<dbReference type="InterPro" id="IPR059123">
    <property type="entry name" value="StrF_dom"/>
</dbReference>
<protein>
    <submittedName>
        <fullName evidence="2">Glycosyl transferase family 2</fullName>
    </submittedName>
</protein>